<name>A0ACB9RC05_9MYRT</name>
<accession>A0ACB9RC05</accession>
<proteinExistence type="predicted"/>
<organism evidence="1 2">
    <name type="scientific">Melastoma candidum</name>
    <dbReference type="NCBI Taxonomy" id="119954"/>
    <lineage>
        <taxon>Eukaryota</taxon>
        <taxon>Viridiplantae</taxon>
        <taxon>Streptophyta</taxon>
        <taxon>Embryophyta</taxon>
        <taxon>Tracheophyta</taxon>
        <taxon>Spermatophyta</taxon>
        <taxon>Magnoliopsida</taxon>
        <taxon>eudicotyledons</taxon>
        <taxon>Gunneridae</taxon>
        <taxon>Pentapetalae</taxon>
        <taxon>rosids</taxon>
        <taxon>malvids</taxon>
        <taxon>Myrtales</taxon>
        <taxon>Melastomataceae</taxon>
        <taxon>Melastomatoideae</taxon>
        <taxon>Melastomateae</taxon>
        <taxon>Melastoma</taxon>
    </lineage>
</organism>
<gene>
    <name evidence="1" type="ORF">MLD38_013795</name>
</gene>
<evidence type="ECO:0000313" key="1">
    <source>
        <dbReference type="EMBL" id="KAI4375992.1"/>
    </source>
</evidence>
<dbReference type="Proteomes" id="UP001057402">
    <property type="component" value="Chromosome 4"/>
</dbReference>
<dbReference type="EMBL" id="CM042883">
    <property type="protein sequence ID" value="KAI4375992.1"/>
    <property type="molecule type" value="Genomic_DNA"/>
</dbReference>
<sequence>MLSAPCSPFNHLHFSLGLPLRQTTMCPPAASAFAAAPPDPVLHEFRFFRVYESGRVEKLHPTTQFVPASASLSAHGFTVLSKDVVISADPPVSARLFLPASVCTDPTERVPLLFYVHGGGFTFESAFSPETHGYVSELVSRVHCVAVSVEYRLAPAVPIPACYDDSWATFRWVMAHKEGNGPEEWIARYADLEKVFVAGDSAGGNISHDIAVRIGESGLKIQGAVLSHPFFGGTEDDAMWLYMCPGNNGLYDRRLRPRVEDLRRVGCRKVLVLAAEKDHLRASAESYVEELRKSRWEGEAELVVFEGEDHCFHLKDLVYQKSVILVDKIVSFVNGD</sequence>
<keyword evidence="2" id="KW-1185">Reference proteome</keyword>
<evidence type="ECO:0000313" key="2">
    <source>
        <dbReference type="Proteomes" id="UP001057402"/>
    </source>
</evidence>
<reference evidence="2" key="1">
    <citation type="journal article" date="2023" name="Front. Plant Sci.">
        <title>Chromosomal-level genome assembly of Melastoma candidum provides insights into trichome evolution.</title>
        <authorList>
            <person name="Zhong Y."/>
            <person name="Wu W."/>
            <person name="Sun C."/>
            <person name="Zou P."/>
            <person name="Liu Y."/>
            <person name="Dai S."/>
            <person name="Zhou R."/>
        </authorList>
    </citation>
    <scope>NUCLEOTIDE SEQUENCE [LARGE SCALE GENOMIC DNA]</scope>
</reference>
<protein>
    <submittedName>
        <fullName evidence="1">Uncharacterized protein</fullName>
    </submittedName>
</protein>
<comment type="caution">
    <text evidence="1">The sequence shown here is derived from an EMBL/GenBank/DDBJ whole genome shotgun (WGS) entry which is preliminary data.</text>
</comment>